<name>X0XC03_9ZZZZ</name>
<reference evidence="1" key="1">
    <citation type="journal article" date="2014" name="Front. Microbiol.">
        <title>High frequency of phylogenetically diverse reductive dehalogenase-homologous genes in deep subseafloor sedimentary metagenomes.</title>
        <authorList>
            <person name="Kawai M."/>
            <person name="Futagami T."/>
            <person name="Toyoda A."/>
            <person name="Takaki Y."/>
            <person name="Nishi S."/>
            <person name="Hori S."/>
            <person name="Arai W."/>
            <person name="Tsubouchi T."/>
            <person name="Morono Y."/>
            <person name="Uchiyama I."/>
            <person name="Ito T."/>
            <person name="Fujiyama A."/>
            <person name="Inagaki F."/>
            <person name="Takami H."/>
        </authorList>
    </citation>
    <scope>NUCLEOTIDE SEQUENCE</scope>
    <source>
        <strain evidence="1">Expedition CK06-06</strain>
    </source>
</reference>
<dbReference type="EMBL" id="BARS01046217">
    <property type="protein sequence ID" value="GAG40724.1"/>
    <property type="molecule type" value="Genomic_DNA"/>
</dbReference>
<protein>
    <submittedName>
        <fullName evidence="1">Uncharacterized protein</fullName>
    </submittedName>
</protein>
<feature type="non-terminal residue" evidence="1">
    <location>
        <position position="105"/>
    </location>
</feature>
<organism evidence="1">
    <name type="scientific">marine sediment metagenome</name>
    <dbReference type="NCBI Taxonomy" id="412755"/>
    <lineage>
        <taxon>unclassified sequences</taxon>
        <taxon>metagenomes</taxon>
        <taxon>ecological metagenomes</taxon>
    </lineage>
</organism>
<gene>
    <name evidence="1" type="ORF">S01H1_69593</name>
</gene>
<comment type="caution">
    <text evidence="1">The sequence shown here is derived from an EMBL/GenBank/DDBJ whole genome shotgun (WGS) entry which is preliminary data.</text>
</comment>
<sequence length="105" mass="12046">MARKIPFSYNFLLTADTTGSEEFNLGNGKSLRNLTVYVEENYLGPVLVDLSVLVENFKHQIGQPTTIFNASIYNAERFQWHKTIPMSRVIENKLVLNWANYCGED</sequence>
<proteinExistence type="predicted"/>
<accession>X0XC03</accession>
<evidence type="ECO:0000313" key="1">
    <source>
        <dbReference type="EMBL" id="GAG40724.1"/>
    </source>
</evidence>
<dbReference type="AlphaFoldDB" id="X0XC03"/>